<dbReference type="AlphaFoldDB" id="A0AAN0W190"/>
<dbReference type="EMBL" id="CP009619">
    <property type="protein sequence ID" value="AIW22703.1"/>
    <property type="molecule type" value="Genomic_DNA"/>
</dbReference>
<evidence type="ECO:0000313" key="2">
    <source>
        <dbReference type="EMBL" id="AIW22703.1"/>
    </source>
</evidence>
<keyword evidence="2" id="KW-0614">Plasmid</keyword>
<dbReference type="Proteomes" id="UP000030081">
    <property type="component" value="Plasmid p380"/>
</dbReference>
<reference evidence="2 3" key="1">
    <citation type="submission" date="2014-10" db="EMBL/GenBank/DDBJ databases">
        <title>The Complete Genome Sequence for the Shellfish Pathogen Vibrio coralliilyticus RE98 Isolated from a Shellfish Hatchery.</title>
        <authorList>
            <person name="Richards G.P."/>
            <person name="Bono J.L."/>
            <person name="Watson M.A."/>
            <person name="Needleman D.S."/>
        </authorList>
    </citation>
    <scope>NUCLEOTIDE SEQUENCE [LARGE SCALE GENOMIC DNA]</scope>
    <source>
        <strain evidence="2 3">RE98</strain>
        <plasmid evidence="2 3">p380</plasmid>
    </source>
</reference>
<evidence type="ECO:0000313" key="3">
    <source>
        <dbReference type="Proteomes" id="UP000030081"/>
    </source>
</evidence>
<feature type="signal peptide" evidence="1">
    <location>
        <begin position="1"/>
        <end position="25"/>
    </location>
</feature>
<evidence type="ECO:0008006" key="4">
    <source>
        <dbReference type="Google" id="ProtNLM"/>
    </source>
</evidence>
<protein>
    <recommendedName>
        <fullName evidence="4">DUF945 domain-containing protein</fullName>
    </recommendedName>
</protein>
<feature type="chain" id="PRO_5042824187" description="DUF945 domain-containing protein" evidence="1">
    <location>
        <begin position="26"/>
        <end position="410"/>
    </location>
</feature>
<geneLocation type="plasmid" evidence="2 3">
    <name>p380</name>
</geneLocation>
<sequence length="410" mass="44739">MIMLKKTRIALGVVAGIAVSASAVAVGYWGGQYYVAQKFQATLSNSGYCMKTSKPTYSMNGGVMAVTSDCSDRYGNEWKVVSLLQLDFENKGVYSQTKLIANSNDTVSAVSQIMNPKTKALRATAFGVHKLQSDHVEIELEPFQFVSEQNSINLPASVVIVDRDHQTKKTDVVFAPSEDVSINTLGGITKIVNPRAMWNITNANSYSISVKSESVSVGNVSIANKPSAVITQKGHDNMLDLDVKFTADSITNTNDVNFQLQAKNLVPETSVQLFKNTTDLVQSVDSVSRAEFTTKALENVFDLAANNATVKLQLTADDYKPVKTLIDASLSFEKDSKDYINKNNAFSILESLIIDATVMLPASDAGMMIDPIWLQNFLSDGLIENNQGQLNTKIKFRDMTANVNGKVIDL</sequence>
<accession>A0AAN0W190</accession>
<name>A0AAN0W190_9VIBR</name>
<proteinExistence type="predicted"/>
<organism evidence="2 3">
    <name type="scientific">Vibrio coralliilyticus</name>
    <dbReference type="NCBI Taxonomy" id="190893"/>
    <lineage>
        <taxon>Bacteria</taxon>
        <taxon>Pseudomonadati</taxon>
        <taxon>Pseudomonadota</taxon>
        <taxon>Gammaproteobacteria</taxon>
        <taxon>Vibrionales</taxon>
        <taxon>Vibrionaceae</taxon>
        <taxon>Vibrio</taxon>
    </lineage>
</organism>
<keyword evidence="3" id="KW-1185">Reference proteome</keyword>
<gene>
    <name evidence="2" type="ORF">IX92_27010</name>
</gene>
<keyword evidence="1" id="KW-0732">Signal</keyword>
<evidence type="ECO:0000256" key="1">
    <source>
        <dbReference type="SAM" id="SignalP"/>
    </source>
</evidence>
<dbReference type="KEGG" id="vcy:IX92_27010"/>